<dbReference type="SUPFAM" id="SSF55068">
    <property type="entry name" value="Peptide methionine sulfoxide reductase"/>
    <property type="match status" value="1"/>
</dbReference>
<evidence type="ECO:0000256" key="3">
    <source>
        <dbReference type="ARBA" id="ARBA00023002"/>
    </source>
</evidence>
<dbReference type="EMBL" id="CAXIEN010000113">
    <property type="protein sequence ID" value="CAL1278484.1"/>
    <property type="molecule type" value="Genomic_DNA"/>
</dbReference>
<gene>
    <name evidence="6" type="ORF">LARSCL_LOCUS9804</name>
</gene>
<organism evidence="6 7">
    <name type="scientific">Larinioides sclopetarius</name>
    <dbReference type="NCBI Taxonomy" id="280406"/>
    <lineage>
        <taxon>Eukaryota</taxon>
        <taxon>Metazoa</taxon>
        <taxon>Ecdysozoa</taxon>
        <taxon>Arthropoda</taxon>
        <taxon>Chelicerata</taxon>
        <taxon>Arachnida</taxon>
        <taxon>Araneae</taxon>
        <taxon>Araneomorphae</taxon>
        <taxon>Entelegynae</taxon>
        <taxon>Araneoidea</taxon>
        <taxon>Araneidae</taxon>
        <taxon>Larinioides</taxon>
    </lineage>
</organism>
<comment type="similarity">
    <text evidence="1">Belongs to the MsrA Met sulfoxide reductase family.</text>
</comment>
<evidence type="ECO:0000256" key="1">
    <source>
        <dbReference type="ARBA" id="ARBA00005591"/>
    </source>
</evidence>
<proteinExistence type="inferred from homology"/>
<keyword evidence="3" id="KW-0560">Oxidoreductase</keyword>
<dbReference type="PANTHER" id="PTHR43774:SF1">
    <property type="entry name" value="PEPTIDE METHIONINE SULFOXIDE REDUCTASE MSRA 2"/>
    <property type="match status" value="1"/>
</dbReference>
<reference evidence="6 7" key="1">
    <citation type="submission" date="2024-04" db="EMBL/GenBank/DDBJ databases">
        <authorList>
            <person name="Rising A."/>
            <person name="Reimegard J."/>
            <person name="Sonavane S."/>
            <person name="Akerstrom W."/>
            <person name="Nylinder S."/>
            <person name="Hedman E."/>
            <person name="Kallberg Y."/>
        </authorList>
    </citation>
    <scope>NUCLEOTIDE SEQUENCE [LARGE SCALE GENOMIC DNA]</scope>
</reference>
<dbReference type="InterPro" id="IPR036509">
    <property type="entry name" value="Met_Sox_Rdtase_MsrA_sf"/>
</dbReference>
<evidence type="ECO:0000313" key="6">
    <source>
        <dbReference type="EMBL" id="CAL1278484.1"/>
    </source>
</evidence>
<feature type="domain" description="Peptide methionine sulphoxide reductase MsrA" evidence="5">
    <location>
        <begin position="2"/>
        <end position="55"/>
    </location>
</feature>
<dbReference type="Proteomes" id="UP001497382">
    <property type="component" value="Unassembled WGS sequence"/>
</dbReference>
<evidence type="ECO:0000259" key="5">
    <source>
        <dbReference type="Pfam" id="PF01625"/>
    </source>
</evidence>
<dbReference type="GO" id="GO:0008113">
    <property type="term" value="F:peptide-methionine (S)-S-oxide reductase activity"/>
    <property type="evidence" value="ECO:0007669"/>
    <property type="project" value="UniProtKB-EC"/>
</dbReference>
<dbReference type="Gene3D" id="3.30.1060.10">
    <property type="entry name" value="Peptide methionine sulphoxide reductase MsrA"/>
    <property type="match status" value="1"/>
</dbReference>
<protein>
    <recommendedName>
        <fullName evidence="2">peptide-methionine (S)-S-oxide reductase</fullName>
        <ecNumber evidence="2">1.8.4.11</ecNumber>
    </recommendedName>
    <alternativeName>
        <fullName evidence="4">Peptide-methionine (S)-S-oxide reductase</fullName>
    </alternativeName>
</protein>
<evidence type="ECO:0000256" key="4">
    <source>
        <dbReference type="ARBA" id="ARBA00030643"/>
    </source>
</evidence>
<keyword evidence="7" id="KW-1185">Reference proteome</keyword>
<dbReference type="AlphaFoldDB" id="A0AAV2A3C4"/>
<dbReference type="InterPro" id="IPR002569">
    <property type="entry name" value="Met_Sox_Rdtase_MsrA_dom"/>
</dbReference>
<evidence type="ECO:0000256" key="2">
    <source>
        <dbReference type="ARBA" id="ARBA00012502"/>
    </source>
</evidence>
<comment type="caution">
    <text evidence="6">The sequence shown here is derived from an EMBL/GenBank/DDBJ whole genome shotgun (WGS) entry which is preliminary data.</text>
</comment>
<name>A0AAV2A3C4_9ARAC</name>
<dbReference type="EC" id="1.8.4.11" evidence="2"/>
<evidence type="ECO:0000313" key="7">
    <source>
        <dbReference type="Proteomes" id="UP001497382"/>
    </source>
</evidence>
<sequence>MSAIFYSDEQQKTMAEDSKKSHESELGKSVITQILPLNNFHEAEDYHQKYFLRTYHRHFYGGLPEHDPVTSTRDARLNGYLSGHGNVEDMEKDKYLSELSKEQFQYVRQHMTGEQKAPTAEPFVRTVVQVGWNFVKKAVGF</sequence>
<accession>A0AAV2A3C4</accession>
<dbReference type="PANTHER" id="PTHR43774">
    <property type="entry name" value="PEPTIDE METHIONINE SULFOXIDE REDUCTASE"/>
    <property type="match status" value="1"/>
</dbReference>
<dbReference type="Pfam" id="PF01625">
    <property type="entry name" value="PMSR"/>
    <property type="match status" value="1"/>
</dbReference>